<reference evidence="1 2" key="1">
    <citation type="submission" date="2017-02" db="EMBL/GenBank/DDBJ databases">
        <authorList>
            <person name="Peterson S.W."/>
        </authorList>
    </citation>
    <scope>NUCLEOTIDE SEQUENCE [LARGE SCALE GENOMIC DNA]</scope>
    <source>
        <strain evidence="1 2">DSM 24412</strain>
    </source>
</reference>
<dbReference type="STRING" id="889453.SAMN03080601_00898"/>
<dbReference type="EMBL" id="FUYV01000003">
    <property type="protein sequence ID" value="SKB61248.1"/>
    <property type="molecule type" value="Genomic_DNA"/>
</dbReference>
<dbReference type="AlphaFoldDB" id="A0A1T5CP19"/>
<keyword evidence="2" id="KW-1185">Reference proteome</keyword>
<sequence length="55" mass="6797">MYPARRELMRSFFLPHKTHKFNVRSFKFKVESTLNLKLQTFLNHKDHREDTMDTK</sequence>
<gene>
    <name evidence="1" type="ORF">SAMN03080601_00898</name>
</gene>
<name>A0A1T5CP19_9BACT</name>
<proteinExistence type="predicted"/>
<organism evidence="1 2">
    <name type="scientific">Alkalitalea saponilacus</name>
    <dbReference type="NCBI Taxonomy" id="889453"/>
    <lineage>
        <taxon>Bacteria</taxon>
        <taxon>Pseudomonadati</taxon>
        <taxon>Bacteroidota</taxon>
        <taxon>Bacteroidia</taxon>
        <taxon>Marinilabiliales</taxon>
        <taxon>Marinilabiliaceae</taxon>
        <taxon>Alkalitalea</taxon>
    </lineage>
</organism>
<accession>A0A1T5CP19</accession>
<evidence type="ECO:0000313" key="2">
    <source>
        <dbReference type="Proteomes" id="UP000191055"/>
    </source>
</evidence>
<dbReference type="Proteomes" id="UP000191055">
    <property type="component" value="Unassembled WGS sequence"/>
</dbReference>
<evidence type="ECO:0000313" key="1">
    <source>
        <dbReference type="EMBL" id="SKB61248.1"/>
    </source>
</evidence>
<protein>
    <submittedName>
        <fullName evidence="1">Uncharacterized protein</fullName>
    </submittedName>
</protein>